<comment type="caution">
    <text evidence="1">The sequence shown here is derived from an EMBL/GenBank/DDBJ whole genome shotgun (WGS) entry which is preliminary data.</text>
</comment>
<organism evidence="1 2">
    <name type="scientific">Plasmodium gaboni</name>
    <dbReference type="NCBI Taxonomy" id="647221"/>
    <lineage>
        <taxon>Eukaryota</taxon>
        <taxon>Sar</taxon>
        <taxon>Alveolata</taxon>
        <taxon>Apicomplexa</taxon>
        <taxon>Aconoidasida</taxon>
        <taxon>Haemosporida</taxon>
        <taxon>Plasmodiidae</taxon>
        <taxon>Plasmodium</taxon>
        <taxon>Plasmodium (Laverania)</taxon>
    </lineage>
</organism>
<keyword evidence="1" id="KW-0418">Kinase</keyword>
<accession>A0A151LA20</accession>
<keyword evidence="1" id="KW-0808">Transferase</keyword>
<dbReference type="EMBL" id="LVLB01000015">
    <property type="protein sequence ID" value="KYN95813.1"/>
    <property type="molecule type" value="Genomic_DNA"/>
</dbReference>
<evidence type="ECO:0000313" key="1">
    <source>
        <dbReference type="EMBL" id="KYN95813.1"/>
    </source>
</evidence>
<gene>
    <name evidence="1" type="ORF">PGSY75_1420600</name>
</gene>
<dbReference type="GeneID" id="29778503"/>
<dbReference type="Proteomes" id="UP000076004">
    <property type="component" value="Unassembled WGS sequence"/>
</dbReference>
<dbReference type="RefSeq" id="XP_018639279.1">
    <property type="nucleotide sequence ID" value="XM_018787908.1"/>
</dbReference>
<dbReference type="AlphaFoldDB" id="A0A151LA20"/>
<proteinExistence type="predicted"/>
<protein>
    <submittedName>
        <fullName evidence="1">Putative pantothenate kinase</fullName>
    </submittedName>
</protein>
<dbReference type="VEuPathDB" id="PlasmoDB:PGSY75_1420600"/>
<evidence type="ECO:0000313" key="2">
    <source>
        <dbReference type="Proteomes" id="UP000076004"/>
    </source>
</evidence>
<feature type="non-terminal residue" evidence="1">
    <location>
        <position position="1"/>
    </location>
</feature>
<sequence>KDKDILPQVLFPKHDGFLGALGCFFLA</sequence>
<dbReference type="GO" id="GO:0016301">
    <property type="term" value="F:kinase activity"/>
    <property type="evidence" value="ECO:0007669"/>
    <property type="project" value="UniProtKB-KW"/>
</dbReference>
<name>A0A151LA20_9APIC</name>
<reference evidence="1 2" key="1">
    <citation type="journal article" date="2016" name="Nat. Commun.">
        <title>Genomes of cryptic chimpanzee Plasmodium species reveal key evolutionary events leading to human malaria.</title>
        <authorList>
            <person name="Sundararaman S.A."/>
            <person name="Plenderleith L.J."/>
            <person name="Liu W."/>
            <person name="Loy D.E."/>
            <person name="Learn G.H."/>
            <person name="Li Y."/>
            <person name="Shaw K.S."/>
            <person name="Ayouba A."/>
            <person name="Peeters M."/>
            <person name="Speede S."/>
            <person name="Shaw G.M."/>
            <person name="Bushman F.D."/>
            <person name="Brisson D."/>
            <person name="Rayner J.C."/>
            <person name="Sharp P.M."/>
            <person name="Hahn B.H."/>
        </authorList>
    </citation>
    <scope>NUCLEOTIDE SEQUENCE [LARGE SCALE GENOMIC DNA]</scope>
    <source>
        <strain evidence="1 2">SY75</strain>
    </source>
</reference>